<evidence type="ECO:0000313" key="1">
    <source>
        <dbReference type="EMBL" id="KAH7925533.1"/>
    </source>
</evidence>
<gene>
    <name evidence="1" type="ORF">BV22DRAFT_1033910</name>
</gene>
<dbReference type="Proteomes" id="UP000790709">
    <property type="component" value="Unassembled WGS sequence"/>
</dbReference>
<reference evidence="1" key="1">
    <citation type="journal article" date="2021" name="New Phytol.">
        <title>Evolutionary innovations through gain and loss of genes in the ectomycorrhizal Boletales.</title>
        <authorList>
            <person name="Wu G."/>
            <person name="Miyauchi S."/>
            <person name="Morin E."/>
            <person name="Kuo A."/>
            <person name="Drula E."/>
            <person name="Varga T."/>
            <person name="Kohler A."/>
            <person name="Feng B."/>
            <person name="Cao Y."/>
            <person name="Lipzen A."/>
            <person name="Daum C."/>
            <person name="Hundley H."/>
            <person name="Pangilinan J."/>
            <person name="Johnson J."/>
            <person name="Barry K."/>
            <person name="LaButti K."/>
            <person name="Ng V."/>
            <person name="Ahrendt S."/>
            <person name="Min B."/>
            <person name="Choi I.G."/>
            <person name="Park H."/>
            <person name="Plett J.M."/>
            <person name="Magnuson J."/>
            <person name="Spatafora J.W."/>
            <person name="Nagy L.G."/>
            <person name="Henrissat B."/>
            <person name="Grigoriev I.V."/>
            <person name="Yang Z.L."/>
            <person name="Xu J."/>
            <person name="Martin F.M."/>
        </authorList>
    </citation>
    <scope>NUCLEOTIDE SEQUENCE</scope>
    <source>
        <strain evidence="1">KUC20120723A-06</strain>
    </source>
</reference>
<protein>
    <submittedName>
        <fullName evidence="1">Uncharacterized protein</fullName>
    </submittedName>
</protein>
<dbReference type="EMBL" id="MU266400">
    <property type="protein sequence ID" value="KAH7925533.1"/>
    <property type="molecule type" value="Genomic_DNA"/>
</dbReference>
<keyword evidence="2" id="KW-1185">Reference proteome</keyword>
<sequence>MDAQLSFARHVHLNQYSIAAFTGRDAPQATTVFIPSFRVPTGDQPPGMAPQSCAKLMATYLEDCDASAVAGLRLYNSSIMLLTSLEVWIVLDKVVITDKIPLLSEY</sequence>
<accession>A0ACB8BJT0</accession>
<organism evidence="1 2">
    <name type="scientific">Leucogyrophana mollusca</name>
    <dbReference type="NCBI Taxonomy" id="85980"/>
    <lineage>
        <taxon>Eukaryota</taxon>
        <taxon>Fungi</taxon>
        <taxon>Dikarya</taxon>
        <taxon>Basidiomycota</taxon>
        <taxon>Agaricomycotina</taxon>
        <taxon>Agaricomycetes</taxon>
        <taxon>Agaricomycetidae</taxon>
        <taxon>Boletales</taxon>
        <taxon>Boletales incertae sedis</taxon>
        <taxon>Leucogyrophana</taxon>
    </lineage>
</organism>
<proteinExistence type="predicted"/>
<comment type="caution">
    <text evidence="1">The sequence shown here is derived from an EMBL/GenBank/DDBJ whole genome shotgun (WGS) entry which is preliminary data.</text>
</comment>
<name>A0ACB8BJT0_9AGAM</name>
<evidence type="ECO:0000313" key="2">
    <source>
        <dbReference type="Proteomes" id="UP000790709"/>
    </source>
</evidence>